<accession>A0A381SXR0</accession>
<gene>
    <name evidence="1" type="ORF">METZ01_LOCUS61669</name>
</gene>
<dbReference type="AlphaFoldDB" id="A0A381SXR0"/>
<sequence>MAVVNNNLSCIVENQLPVSFRKENAMFVQFLKSYYQFLESIQVHLSANTGAFSEGEVITSDTNSATAKILSIDTSTNLGTGVYLYVSQTNNIIFEAGESITGSNGATGTIHHYRRNPLNASKVALDWSEFPSPNNDLFYNFRYEFFENWPEDLDIDKKIFARKIKEVYMEKGDERSYQTLFRAALSTESVDFYYPKVDMLKPSHGAWIRNITLHVNDEFVNREFLGRTIVGQTTGSSAFITSLALNKVSTTYVTELYLKNQIGSFDIGEIVQATSESDDGSFANSAVLGMISSNPNVNVATMITEGREYTKEESIPLIGGVGVGAIAKVGSTTEDQVTSLRRINDGSGYQVGDWVDFDNTLSLPTESARAKVTELDPFTLSVVEKCNEKIFELASTHVMTLSSETDIPIREEFLLSNYFIQNNASQSTKRGVVVEVLSNTVIRYASTANSSADTSLAFTSDDTVYAFRRDGFAFTPTLISEIESDHPYTNSVAINGDYGGISANVGHTATFLSNTNTSTLESLTFSNVTVGKIETIEIMDYGKGYQSTPTLSIDTNFNYIETNGYPSTGGRSYPIGQDAVFVVDTMGGGVTSVRIDNPGTGYGTDKWGTPIPPTFDFTGFGDGNANASLLMDSVRYYPGFYAGADGQCSSQKKLQDSVYYQDFSYVIKSDKSVELFRDLILNTIHPAGLNMFGEVIMRNTLDMQLFKTDPVVDREFGLIFDIPFQVPVPQTTTYIEWTTGSDDERIDGVWLSEADKCEVKHTTTTEHIMHENPLEQTYDDVRFWSLCQTYFIKEDAVTNDGITTKYETSYFDLSGETISSVATSHALTKTYEPSTLTVFIDDKIIPHADITQTSGTAFTIPITASASHTEQVRVVESYVKIKTDTDLWLRNNDIVQIDGFPEFSNTSITLNNQKFIINNIDLAADTGILLQVDGLPVKDYTGVTVLDDVEYRVIRMDKELITQSTIDNLSSEHWSYYKDFKISDYRFDSLTNDLQNVEFSNYSANTEVFFDRQYIGFGENVLLETASGGGKIDLMGDETYELALEGRLSKGFVDNPIFTTDYQLHTIDTIASRKITLDQDIRYKLNQGNWAYSPSQTPALFGVENISIMKRT</sequence>
<reference evidence="1" key="1">
    <citation type="submission" date="2018-05" db="EMBL/GenBank/DDBJ databases">
        <authorList>
            <person name="Lanie J.A."/>
            <person name="Ng W.-L."/>
            <person name="Kazmierczak K.M."/>
            <person name="Andrzejewski T.M."/>
            <person name="Davidsen T.M."/>
            <person name="Wayne K.J."/>
            <person name="Tettelin H."/>
            <person name="Glass J.I."/>
            <person name="Rusch D."/>
            <person name="Podicherti R."/>
            <person name="Tsui H.-C.T."/>
            <person name="Winkler M.E."/>
        </authorList>
    </citation>
    <scope>NUCLEOTIDE SEQUENCE</scope>
</reference>
<proteinExistence type="predicted"/>
<protein>
    <submittedName>
        <fullName evidence="1">Uncharacterized protein</fullName>
    </submittedName>
</protein>
<evidence type="ECO:0000313" key="1">
    <source>
        <dbReference type="EMBL" id="SVA08815.1"/>
    </source>
</evidence>
<dbReference type="EMBL" id="UINC01003733">
    <property type="protein sequence ID" value="SVA08815.1"/>
    <property type="molecule type" value="Genomic_DNA"/>
</dbReference>
<organism evidence="1">
    <name type="scientific">marine metagenome</name>
    <dbReference type="NCBI Taxonomy" id="408172"/>
    <lineage>
        <taxon>unclassified sequences</taxon>
        <taxon>metagenomes</taxon>
        <taxon>ecological metagenomes</taxon>
    </lineage>
</organism>
<name>A0A381SXR0_9ZZZZ</name>